<dbReference type="RefSeq" id="WP_151079863.1">
    <property type="nucleotide sequence ID" value="NZ_CP047647.1"/>
</dbReference>
<reference evidence="2 3" key="1">
    <citation type="submission" date="2019-09" db="EMBL/GenBank/DDBJ databases">
        <title>Genome sequence of Hymenobacter sp. M3.</title>
        <authorList>
            <person name="Srinivasan S."/>
        </authorList>
    </citation>
    <scope>NUCLEOTIDE SEQUENCE [LARGE SCALE GENOMIC DNA]</scope>
    <source>
        <strain evidence="2 3">M3</strain>
    </source>
</reference>
<dbReference type="Pfam" id="PF00248">
    <property type="entry name" value="Aldo_ket_red"/>
    <property type="match status" value="1"/>
</dbReference>
<dbReference type="PANTHER" id="PTHR43625">
    <property type="entry name" value="AFLATOXIN B1 ALDEHYDE REDUCTASE"/>
    <property type="match status" value="1"/>
</dbReference>
<dbReference type="GO" id="GO:0016491">
    <property type="term" value="F:oxidoreductase activity"/>
    <property type="evidence" value="ECO:0007669"/>
    <property type="project" value="UniProtKB-KW"/>
</dbReference>
<dbReference type="PROSITE" id="PS51257">
    <property type="entry name" value="PROKAR_LIPOPROTEIN"/>
    <property type="match status" value="1"/>
</dbReference>
<organism evidence="2 3">
    <name type="scientific">Hymenobacter busanensis</name>
    <dbReference type="NCBI Taxonomy" id="2607656"/>
    <lineage>
        <taxon>Bacteria</taxon>
        <taxon>Pseudomonadati</taxon>
        <taxon>Bacteroidota</taxon>
        <taxon>Cytophagia</taxon>
        <taxon>Cytophagales</taxon>
        <taxon>Hymenobacteraceae</taxon>
        <taxon>Hymenobacter</taxon>
    </lineage>
</organism>
<gene>
    <name evidence="2" type="ORF">F0P96_15745</name>
</gene>
<dbReference type="InterPro" id="IPR050791">
    <property type="entry name" value="Aldo-Keto_reductase"/>
</dbReference>
<dbReference type="Gene3D" id="3.20.20.100">
    <property type="entry name" value="NADP-dependent oxidoreductase domain"/>
    <property type="match status" value="1"/>
</dbReference>
<dbReference type="SUPFAM" id="SSF51430">
    <property type="entry name" value="NAD(P)-linked oxidoreductase"/>
    <property type="match status" value="1"/>
</dbReference>
<dbReference type="InterPro" id="IPR036812">
    <property type="entry name" value="NAD(P)_OxRdtase_dom_sf"/>
</dbReference>
<dbReference type="CDD" id="cd19078">
    <property type="entry name" value="AKR_AKR13C1_2"/>
    <property type="match status" value="1"/>
</dbReference>
<dbReference type="InterPro" id="IPR023210">
    <property type="entry name" value="NADP_OxRdtase_dom"/>
</dbReference>
<dbReference type="Proteomes" id="UP000326380">
    <property type="component" value="Unassembled WGS sequence"/>
</dbReference>
<dbReference type="GO" id="GO:0005737">
    <property type="term" value="C:cytoplasm"/>
    <property type="evidence" value="ECO:0007669"/>
    <property type="project" value="TreeGrafter"/>
</dbReference>
<accession>A0A7L5A1F6</accession>
<protein>
    <submittedName>
        <fullName evidence="2">Aldo/keto reductase</fullName>
    </submittedName>
</protein>
<name>A0A7L5A1F6_9BACT</name>
<sequence>MQTRQLGRSGLQVSALGLGCMGLSFGLGPATDKQDAIKLIRAAVERGVTFFDTAEVYGPFTNENVVGEALAPFRGQVVIATKFGFDIDPATGQNRGGLNSHPEHIRRAVEGSLKRLGTDHIDLLYQHRVDPAVPIEDLAGAVKDLIREGKVMHFGLSEAGVEVIRRAHAVQPVAALQSEYSLWWREPEEAILPTLAELGIGFVPFSPLGKGFLTGKIDEKTEFDKSDFRNTVPRFNPENRKANQALVDLLGRIAQEKQATPAQIALAWLLAQQPWIVPIPGTTKLHRLEENLGGASLQLSADDLRQIEEAAAQIAVQGARYAEAQQKMINR</sequence>
<evidence type="ECO:0000256" key="1">
    <source>
        <dbReference type="ARBA" id="ARBA00023002"/>
    </source>
</evidence>
<evidence type="ECO:0000313" key="2">
    <source>
        <dbReference type="EMBL" id="KAA9331683.1"/>
    </source>
</evidence>
<dbReference type="AlphaFoldDB" id="A0A7L5A1F6"/>
<evidence type="ECO:0000313" key="3">
    <source>
        <dbReference type="Proteomes" id="UP000326380"/>
    </source>
</evidence>
<keyword evidence="1" id="KW-0560">Oxidoreductase</keyword>
<comment type="caution">
    <text evidence="2">The sequence shown here is derived from an EMBL/GenBank/DDBJ whole genome shotgun (WGS) entry which is preliminary data.</text>
</comment>
<dbReference type="PANTHER" id="PTHR43625:SF27">
    <property type="entry name" value="ALDO-KETO REDUCTASE"/>
    <property type="match status" value="1"/>
</dbReference>
<dbReference type="EMBL" id="VTWU01000005">
    <property type="protein sequence ID" value="KAA9331683.1"/>
    <property type="molecule type" value="Genomic_DNA"/>
</dbReference>
<keyword evidence="3" id="KW-1185">Reference proteome</keyword>
<proteinExistence type="predicted"/>